<reference evidence="3" key="2">
    <citation type="submission" date="2023-02" db="EMBL/GenBank/DDBJ databases">
        <authorList>
            <consortium name="DOE Joint Genome Institute"/>
            <person name="Mondo S.J."/>
            <person name="Chang Y."/>
            <person name="Wang Y."/>
            <person name="Ahrendt S."/>
            <person name="Andreopoulos W."/>
            <person name="Barry K."/>
            <person name="Beard J."/>
            <person name="Benny G.L."/>
            <person name="Blankenship S."/>
            <person name="Bonito G."/>
            <person name="Cuomo C."/>
            <person name="Desiro A."/>
            <person name="Gervers K.A."/>
            <person name="Hundley H."/>
            <person name="Kuo A."/>
            <person name="LaButti K."/>
            <person name="Lang B.F."/>
            <person name="Lipzen A."/>
            <person name="O'Donnell K."/>
            <person name="Pangilinan J."/>
            <person name="Reynolds N."/>
            <person name="Sandor L."/>
            <person name="Smith M.W."/>
            <person name="Tsang A."/>
            <person name="Grigoriev I.V."/>
            <person name="Stajich J.E."/>
            <person name="Spatafora J.W."/>
        </authorList>
    </citation>
    <scope>NUCLEOTIDE SEQUENCE</scope>
    <source>
        <strain evidence="3">RSA 2281</strain>
    </source>
</reference>
<evidence type="ECO:0000259" key="2">
    <source>
        <dbReference type="PROSITE" id="PS50157"/>
    </source>
</evidence>
<keyword evidence="1" id="KW-0479">Metal-binding</keyword>
<evidence type="ECO:0000313" key="3">
    <source>
        <dbReference type="EMBL" id="KAI9257978.1"/>
    </source>
</evidence>
<dbReference type="SMART" id="SM00355">
    <property type="entry name" value="ZnF_C2H2"/>
    <property type="match status" value="2"/>
</dbReference>
<name>A0AAD5K6M3_9FUNG</name>
<dbReference type="PROSITE" id="PS50157">
    <property type="entry name" value="ZINC_FINGER_C2H2_2"/>
    <property type="match status" value="1"/>
</dbReference>
<protein>
    <recommendedName>
        <fullName evidence="2">C2H2-type domain-containing protein</fullName>
    </recommendedName>
</protein>
<sequence>MRLYEYQYYNKPDDVNYYCPYENCQYQAQQSFNALPNHIRKYHFKDLPAEILIKDYVLETMSGDIINIEDPECRNTVEANQEILIRYKDPAQDRRTNLQLRCPYKNCTTKYSNRSAVYVHLRAAHSVPIPHLSRGGQNKYICRESSGKVLSFGVGQDELLDLENEISVEVISRTRWSIRNK</sequence>
<feature type="domain" description="C2H2-type" evidence="2">
    <location>
        <begin position="100"/>
        <end position="130"/>
    </location>
</feature>
<dbReference type="AlphaFoldDB" id="A0AAD5K6M3"/>
<dbReference type="PROSITE" id="PS00028">
    <property type="entry name" value="ZINC_FINGER_C2H2_1"/>
    <property type="match status" value="1"/>
</dbReference>
<dbReference type="InterPro" id="IPR013087">
    <property type="entry name" value="Znf_C2H2_type"/>
</dbReference>
<dbReference type="Proteomes" id="UP001209540">
    <property type="component" value="Unassembled WGS sequence"/>
</dbReference>
<keyword evidence="1" id="KW-0862">Zinc</keyword>
<reference evidence="3" key="1">
    <citation type="journal article" date="2022" name="IScience">
        <title>Evolution of zygomycete secretomes and the origins of terrestrial fungal ecologies.</title>
        <authorList>
            <person name="Chang Y."/>
            <person name="Wang Y."/>
            <person name="Mondo S."/>
            <person name="Ahrendt S."/>
            <person name="Andreopoulos W."/>
            <person name="Barry K."/>
            <person name="Beard J."/>
            <person name="Benny G.L."/>
            <person name="Blankenship S."/>
            <person name="Bonito G."/>
            <person name="Cuomo C."/>
            <person name="Desiro A."/>
            <person name="Gervers K.A."/>
            <person name="Hundley H."/>
            <person name="Kuo A."/>
            <person name="LaButti K."/>
            <person name="Lang B.F."/>
            <person name="Lipzen A."/>
            <person name="O'Donnell K."/>
            <person name="Pangilinan J."/>
            <person name="Reynolds N."/>
            <person name="Sandor L."/>
            <person name="Smith M.E."/>
            <person name="Tsang A."/>
            <person name="Grigoriev I.V."/>
            <person name="Stajich J.E."/>
            <person name="Spatafora J.W."/>
        </authorList>
    </citation>
    <scope>NUCLEOTIDE SEQUENCE</scope>
    <source>
        <strain evidence="3">RSA 2281</strain>
    </source>
</reference>
<accession>A0AAD5K6M3</accession>
<comment type="caution">
    <text evidence="3">The sequence shown here is derived from an EMBL/GenBank/DDBJ whole genome shotgun (WGS) entry which is preliminary data.</text>
</comment>
<dbReference type="GO" id="GO:0008270">
    <property type="term" value="F:zinc ion binding"/>
    <property type="evidence" value="ECO:0007669"/>
    <property type="project" value="UniProtKB-KW"/>
</dbReference>
<gene>
    <name evidence="3" type="ORF">BDA99DRAFT_538996</name>
</gene>
<keyword evidence="1" id="KW-0863">Zinc-finger</keyword>
<dbReference type="EMBL" id="JAIXMP010000019">
    <property type="protein sequence ID" value="KAI9257978.1"/>
    <property type="molecule type" value="Genomic_DNA"/>
</dbReference>
<organism evidence="3 4">
    <name type="scientific">Phascolomyces articulosus</name>
    <dbReference type="NCBI Taxonomy" id="60185"/>
    <lineage>
        <taxon>Eukaryota</taxon>
        <taxon>Fungi</taxon>
        <taxon>Fungi incertae sedis</taxon>
        <taxon>Mucoromycota</taxon>
        <taxon>Mucoromycotina</taxon>
        <taxon>Mucoromycetes</taxon>
        <taxon>Mucorales</taxon>
        <taxon>Lichtheimiaceae</taxon>
        <taxon>Phascolomyces</taxon>
    </lineage>
</organism>
<keyword evidence="4" id="KW-1185">Reference proteome</keyword>
<evidence type="ECO:0000313" key="4">
    <source>
        <dbReference type="Proteomes" id="UP001209540"/>
    </source>
</evidence>
<evidence type="ECO:0000256" key="1">
    <source>
        <dbReference type="PROSITE-ProRule" id="PRU00042"/>
    </source>
</evidence>
<proteinExistence type="predicted"/>